<evidence type="ECO:0000313" key="3">
    <source>
        <dbReference type="EMBL" id="KAF8465778.1"/>
    </source>
</evidence>
<name>A0A9P5JVN0_9AGAM</name>
<dbReference type="InterPro" id="IPR045341">
    <property type="entry name" value="DUF6532"/>
</dbReference>
<dbReference type="EMBL" id="WHVB01000045">
    <property type="protein sequence ID" value="KAF8465778.1"/>
    <property type="molecule type" value="Genomic_DNA"/>
</dbReference>
<feature type="region of interest" description="Disordered" evidence="1">
    <location>
        <begin position="1"/>
        <end position="38"/>
    </location>
</feature>
<accession>A0A9P5JVN0</accession>
<evidence type="ECO:0000259" key="2">
    <source>
        <dbReference type="Pfam" id="PF20149"/>
    </source>
</evidence>
<dbReference type="OrthoDB" id="3225557at2759"/>
<evidence type="ECO:0000256" key="1">
    <source>
        <dbReference type="SAM" id="MobiDB-lite"/>
    </source>
</evidence>
<dbReference type="Pfam" id="PF20149">
    <property type="entry name" value="DUF6532"/>
    <property type="match status" value="1"/>
</dbReference>
<sequence>MAPAAPPTNNARNPGPLAGTGRQEGPSFPTEEREGEQRLQPGHIDGAILTLSQLVPASSFYPGRGDTGNMLPASTLFFTENNETNITGNDSDVESVADWLDDLDDPTPRQASKFSDAVAIERPLWRVPATVTGPASEVPRCSSQTQVGDVDTSQVGSRSTGSAIDSTLASESSGFVWPADTDIVMPPGSKKVMLTSQCPMLRVVIQDVMENLRADLLFKHAFPDPAVALVTVKDSLLTCASHYPGASSIYRHLLFDDQYMAAITPLPRAQIPLFRSKVKERCAAIVSTEFLAITLAEQRQSKALRQLSKYIYTFSNDSAQACKWPYRNSRIILVIRDLYFSGGSTSFAHQFASLFPMHLGPNGVTMCEVPILMVALVATALYAALYEWRTGVHITAGFTANAYLDVYQGHVGTFNHIQEQKPNVFKMMMADIYSQASAPVVGTSAPIAEISLDELDG</sequence>
<keyword evidence="4" id="KW-1185">Reference proteome</keyword>
<evidence type="ECO:0000313" key="4">
    <source>
        <dbReference type="Proteomes" id="UP000759537"/>
    </source>
</evidence>
<feature type="domain" description="DUF6532" evidence="2">
    <location>
        <begin position="210"/>
        <end position="416"/>
    </location>
</feature>
<organism evidence="3 4">
    <name type="scientific">Russula ochroleuca</name>
    <dbReference type="NCBI Taxonomy" id="152965"/>
    <lineage>
        <taxon>Eukaryota</taxon>
        <taxon>Fungi</taxon>
        <taxon>Dikarya</taxon>
        <taxon>Basidiomycota</taxon>
        <taxon>Agaricomycotina</taxon>
        <taxon>Agaricomycetes</taxon>
        <taxon>Russulales</taxon>
        <taxon>Russulaceae</taxon>
        <taxon>Russula</taxon>
    </lineage>
</organism>
<feature type="region of interest" description="Disordered" evidence="1">
    <location>
        <begin position="135"/>
        <end position="166"/>
    </location>
</feature>
<gene>
    <name evidence="3" type="ORF">DFH94DRAFT_698694</name>
</gene>
<dbReference type="Proteomes" id="UP000759537">
    <property type="component" value="Unassembled WGS sequence"/>
</dbReference>
<comment type="caution">
    <text evidence="3">The sequence shown here is derived from an EMBL/GenBank/DDBJ whole genome shotgun (WGS) entry which is preliminary data.</text>
</comment>
<protein>
    <recommendedName>
        <fullName evidence="2">DUF6532 domain-containing protein</fullName>
    </recommendedName>
</protein>
<proteinExistence type="predicted"/>
<feature type="compositionally biased region" description="Polar residues" evidence="1">
    <location>
        <begin position="141"/>
        <end position="166"/>
    </location>
</feature>
<reference evidence="3" key="1">
    <citation type="submission" date="2019-10" db="EMBL/GenBank/DDBJ databases">
        <authorList>
            <consortium name="DOE Joint Genome Institute"/>
            <person name="Kuo A."/>
            <person name="Miyauchi S."/>
            <person name="Kiss E."/>
            <person name="Drula E."/>
            <person name="Kohler A."/>
            <person name="Sanchez-Garcia M."/>
            <person name="Andreopoulos B."/>
            <person name="Barry K.W."/>
            <person name="Bonito G."/>
            <person name="Buee M."/>
            <person name="Carver A."/>
            <person name="Chen C."/>
            <person name="Cichocki N."/>
            <person name="Clum A."/>
            <person name="Culley D."/>
            <person name="Crous P.W."/>
            <person name="Fauchery L."/>
            <person name="Girlanda M."/>
            <person name="Hayes R."/>
            <person name="Keri Z."/>
            <person name="LaButti K."/>
            <person name="Lipzen A."/>
            <person name="Lombard V."/>
            <person name="Magnuson J."/>
            <person name="Maillard F."/>
            <person name="Morin E."/>
            <person name="Murat C."/>
            <person name="Nolan M."/>
            <person name="Ohm R."/>
            <person name="Pangilinan J."/>
            <person name="Pereira M."/>
            <person name="Perotto S."/>
            <person name="Peter M."/>
            <person name="Riley R."/>
            <person name="Sitrit Y."/>
            <person name="Stielow B."/>
            <person name="Szollosi G."/>
            <person name="Zifcakova L."/>
            <person name="Stursova M."/>
            <person name="Spatafora J.W."/>
            <person name="Tedersoo L."/>
            <person name="Vaario L.-M."/>
            <person name="Yamada A."/>
            <person name="Yan M."/>
            <person name="Wang P."/>
            <person name="Xu J."/>
            <person name="Bruns T."/>
            <person name="Baldrian P."/>
            <person name="Vilgalys R."/>
            <person name="Henrissat B."/>
            <person name="Grigoriev I.V."/>
            <person name="Hibbett D."/>
            <person name="Nagy L.G."/>
            <person name="Martin F.M."/>
        </authorList>
    </citation>
    <scope>NUCLEOTIDE SEQUENCE</scope>
    <source>
        <strain evidence="3">Prilba</strain>
    </source>
</reference>
<dbReference type="AlphaFoldDB" id="A0A9P5JVN0"/>
<reference evidence="3" key="2">
    <citation type="journal article" date="2020" name="Nat. Commun.">
        <title>Large-scale genome sequencing of mycorrhizal fungi provides insights into the early evolution of symbiotic traits.</title>
        <authorList>
            <person name="Miyauchi S."/>
            <person name="Kiss E."/>
            <person name="Kuo A."/>
            <person name="Drula E."/>
            <person name="Kohler A."/>
            <person name="Sanchez-Garcia M."/>
            <person name="Morin E."/>
            <person name="Andreopoulos B."/>
            <person name="Barry K.W."/>
            <person name="Bonito G."/>
            <person name="Buee M."/>
            <person name="Carver A."/>
            <person name="Chen C."/>
            <person name="Cichocki N."/>
            <person name="Clum A."/>
            <person name="Culley D."/>
            <person name="Crous P.W."/>
            <person name="Fauchery L."/>
            <person name="Girlanda M."/>
            <person name="Hayes R.D."/>
            <person name="Keri Z."/>
            <person name="LaButti K."/>
            <person name="Lipzen A."/>
            <person name="Lombard V."/>
            <person name="Magnuson J."/>
            <person name="Maillard F."/>
            <person name="Murat C."/>
            <person name="Nolan M."/>
            <person name="Ohm R.A."/>
            <person name="Pangilinan J."/>
            <person name="Pereira M.F."/>
            <person name="Perotto S."/>
            <person name="Peter M."/>
            <person name="Pfister S."/>
            <person name="Riley R."/>
            <person name="Sitrit Y."/>
            <person name="Stielow J.B."/>
            <person name="Szollosi G."/>
            <person name="Zifcakova L."/>
            <person name="Stursova M."/>
            <person name="Spatafora J.W."/>
            <person name="Tedersoo L."/>
            <person name="Vaario L.M."/>
            <person name="Yamada A."/>
            <person name="Yan M."/>
            <person name="Wang P."/>
            <person name="Xu J."/>
            <person name="Bruns T."/>
            <person name="Baldrian P."/>
            <person name="Vilgalys R."/>
            <person name="Dunand C."/>
            <person name="Henrissat B."/>
            <person name="Grigoriev I.V."/>
            <person name="Hibbett D."/>
            <person name="Nagy L.G."/>
            <person name="Martin F.M."/>
        </authorList>
    </citation>
    <scope>NUCLEOTIDE SEQUENCE</scope>
    <source>
        <strain evidence="3">Prilba</strain>
    </source>
</reference>